<accession>A0A429XBJ6</accession>
<sequence>MIGFAECEFRIYNAQSLKDKRSVVKRVLTRTKQKYNVSIAEVNHQDIWQRAGIAIVTVASARKRAERELEEVIDFLDSFPEWERVGATHYEWL</sequence>
<proteinExistence type="predicted"/>
<dbReference type="PANTHER" id="PTHR36441:SF1">
    <property type="entry name" value="DUF503 DOMAIN-CONTAINING PROTEIN"/>
    <property type="match status" value="1"/>
</dbReference>
<dbReference type="Proteomes" id="UP000680670">
    <property type="component" value="Unassembled WGS sequence"/>
</dbReference>
<keyword evidence="4" id="KW-1185">Reference proteome</keyword>
<dbReference type="Gene3D" id="3.30.70.1120">
    <property type="entry name" value="TT1725-like"/>
    <property type="match status" value="1"/>
</dbReference>
<dbReference type="EMBL" id="BORJ01000001">
    <property type="protein sequence ID" value="GIN94724.1"/>
    <property type="molecule type" value="Genomic_DNA"/>
</dbReference>
<dbReference type="Proteomes" id="UP000287296">
    <property type="component" value="Unassembled WGS sequence"/>
</dbReference>
<evidence type="ECO:0000313" key="4">
    <source>
        <dbReference type="Proteomes" id="UP000680670"/>
    </source>
</evidence>
<dbReference type="AlphaFoldDB" id="A0A429XBJ6"/>
<dbReference type="OrthoDB" id="9809023at2"/>
<dbReference type="Pfam" id="PF04456">
    <property type="entry name" value="DUF503"/>
    <property type="match status" value="1"/>
</dbReference>
<dbReference type="InterPro" id="IPR007546">
    <property type="entry name" value="DUF503"/>
</dbReference>
<evidence type="ECO:0000313" key="2">
    <source>
        <dbReference type="EMBL" id="RST60729.1"/>
    </source>
</evidence>
<reference evidence="2 3" key="1">
    <citation type="submission" date="2018-12" db="EMBL/GenBank/DDBJ databases">
        <authorList>
            <person name="Sun L."/>
            <person name="Chen Z."/>
        </authorList>
    </citation>
    <scope>NUCLEOTIDE SEQUENCE [LARGE SCALE GENOMIC DNA]</scope>
    <source>
        <strain evidence="2 3">LMG 29736</strain>
    </source>
</reference>
<gene>
    <name evidence="1" type="primary">ylxP</name>
    <name evidence="2" type="ORF">D5F11_005110</name>
    <name evidence="1" type="ORF">J6TS1_05940</name>
</gene>
<organism evidence="2 3">
    <name type="scientific">Siminovitchia terrae</name>
    <name type="common">Bacillus terrae</name>
    <dbReference type="NCBI Taxonomy" id="1914933"/>
    <lineage>
        <taxon>Bacteria</taxon>
        <taxon>Bacillati</taxon>
        <taxon>Bacillota</taxon>
        <taxon>Bacilli</taxon>
        <taxon>Bacillales</taxon>
        <taxon>Bacillaceae</taxon>
        <taxon>Siminovitchia</taxon>
    </lineage>
</organism>
<evidence type="ECO:0000313" key="1">
    <source>
        <dbReference type="EMBL" id="GIN94724.1"/>
    </source>
</evidence>
<dbReference type="RefSeq" id="WP_120115138.1">
    <property type="nucleotide sequence ID" value="NZ_BORI01000007.1"/>
</dbReference>
<dbReference type="SUPFAM" id="SSF103007">
    <property type="entry name" value="Hypothetical protein TT1725"/>
    <property type="match status" value="1"/>
</dbReference>
<reference evidence="1 4" key="2">
    <citation type="submission" date="2021-03" db="EMBL/GenBank/DDBJ databases">
        <title>Antimicrobial resistance genes in bacteria isolated from Japanese honey, and their potential for conferring macrolide and lincosamide resistance in the American foulbrood pathogen Paenibacillus larvae.</title>
        <authorList>
            <person name="Okamoto M."/>
            <person name="Kumagai M."/>
            <person name="Kanamori H."/>
            <person name="Takamatsu D."/>
        </authorList>
    </citation>
    <scope>NUCLEOTIDE SEQUENCE [LARGE SCALE GENOMIC DNA]</scope>
    <source>
        <strain evidence="1 4">J6TS1</strain>
    </source>
</reference>
<dbReference type="EMBL" id="QYTW02000003">
    <property type="protein sequence ID" value="RST60729.1"/>
    <property type="molecule type" value="Genomic_DNA"/>
</dbReference>
<protein>
    <submittedName>
        <fullName evidence="2">DUF503 family protein</fullName>
    </submittedName>
</protein>
<evidence type="ECO:0000313" key="3">
    <source>
        <dbReference type="Proteomes" id="UP000287296"/>
    </source>
</evidence>
<comment type="caution">
    <text evidence="2">The sequence shown here is derived from an EMBL/GenBank/DDBJ whole genome shotgun (WGS) entry which is preliminary data.</text>
</comment>
<name>A0A429XBJ6_SIMTE</name>
<dbReference type="PANTHER" id="PTHR36441">
    <property type="entry name" value="HYPOTHETICAL CYTOSOLIC PROTEIN"/>
    <property type="match status" value="1"/>
</dbReference>
<dbReference type="InterPro" id="IPR036746">
    <property type="entry name" value="TT1725-like_sf"/>
</dbReference>